<evidence type="ECO:0000313" key="5">
    <source>
        <dbReference type="Proteomes" id="UP000245461"/>
    </source>
</evidence>
<keyword evidence="5" id="KW-1185">Reference proteome</keyword>
<dbReference type="NCBIfam" id="NF004843">
    <property type="entry name" value="PRK06194.1"/>
    <property type="match status" value="1"/>
</dbReference>
<evidence type="ECO:0000256" key="1">
    <source>
        <dbReference type="ARBA" id="ARBA00006484"/>
    </source>
</evidence>
<protein>
    <recommendedName>
        <fullName evidence="6">Short-chain dehydrogenase</fullName>
    </recommendedName>
</protein>
<dbReference type="CDD" id="cd05233">
    <property type="entry name" value="SDR_c"/>
    <property type="match status" value="1"/>
</dbReference>
<evidence type="ECO:0000256" key="2">
    <source>
        <dbReference type="ARBA" id="ARBA00023002"/>
    </source>
</evidence>
<evidence type="ECO:0008006" key="6">
    <source>
        <dbReference type="Google" id="ProtNLM"/>
    </source>
</evidence>
<name>A0A317E2E6_9PROT</name>
<dbReference type="InterPro" id="IPR036291">
    <property type="entry name" value="NAD(P)-bd_dom_sf"/>
</dbReference>
<dbReference type="GO" id="GO:0016491">
    <property type="term" value="F:oxidoreductase activity"/>
    <property type="evidence" value="ECO:0007669"/>
    <property type="project" value="UniProtKB-KW"/>
</dbReference>
<proteinExistence type="inferred from homology"/>
<keyword evidence="2" id="KW-0560">Oxidoreductase</keyword>
<sequence length="280" mass="29580">MQNLAGKVAVITGAASGFGRELAVQCAGAGMKLALADRDRDGLGATLALLPEGTEAITHICDVSKPCDVDNLAEATYARFGAAHLLFNNAGVAVSGPTWTTTLDEWKWVLDVNLMGVVHGVRSFVPRMLAQGQPAHVVNTASAAGLVSPPGSSVYCVSKHGVVTLSECLHHELQLEGAQIGVSVLCPAFVPTGIGHSERNRPAEFADANPQGEIYAEAMRKAIAAGKLTAADVARITLEGVQAGRFYIITHPTIKKAIEIRMQDILEERSPTNTLRVNPR</sequence>
<dbReference type="PROSITE" id="PS00061">
    <property type="entry name" value="ADH_SHORT"/>
    <property type="match status" value="1"/>
</dbReference>
<dbReference type="InterPro" id="IPR020904">
    <property type="entry name" value="Sc_DH/Rdtase_CS"/>
</dbReference>
<comment type="similarity">
    <text evidence="1 3">Belongs to the short-chain dehydrogenases/reductases (SDR) family.</text>
</comment>
<accession>A0A317E2E6</accession>
<dbReference type="PRINTS" id="PR00081">
    <property type="entry name" value="GDHRDH"/>
</dbReference>
<dbReference type="OrthoDB" id="4690547at2"/>
<comment type="caution">
    <text evidence="4">The sequence shown here is derived from an EMBL/GenBank/DDBJ whole genome shotgun (WGS) entry which is preliminary data.</text>
</comment>
<reference evidence="4 5" key="1">
    <citation type="submission" date="2018-05" db="EMBL/GenBank/DDBJ databases">
        <title>Zavarzinia sp. HR-AS.</title>
        <authorList>
            <person name="Lee Y."/>
            <person name="Jeon C.O."/>
        </authorList>
    </citation>
    <scope>NUCLEOTIDE SEQUENCE [LARGE SCALE GENOMIC DNA]</scope>
    <source>
        <strain evidence="4 5">HR-AS</strain>
    </source>
</reference>
<dbReference type="AlphaFoldDB" id="A0A317E2E6"/>
<dbReference type="Pfam" id="PF00106">
    <property type="entry name" value="adh_short"/>
    <property type="match status" value="1"/>
</dbReference>
<organism evidence="4 5">
    <name type="scientific">Zavarzinia aquatilis</name>
    <dbReference type="NCBI Taxonomy" id="2211142"/>
    <lineage>
        <taxon>Bacteria</taxon>
        <taxon>Pseudomonadati</taxon>
        <taxon>Pseudomonadota</taxon>
        <taxon>Alphaproteobacteria</taxon>
        <taxon>Rhodospirillales</taxon>
        <taxon>Zavarziniaceae</taxon>
        <taxon>Zavarzinia</taxon>
    </lineage>
</organism>
<dbReference type="PANTHER" id="PTHR44196">
    <property type="entry name" value="DEHYDROGENASE/REDUCTASE SDR FAMILY MEMBER 7B"/>
    <property type="match status" value="1"/>
</dbReference>
<dbReference type="EMBL" id="QGLE01000008">
    <property type="protein sequence ID" value="PWR21169.1"/>
    <property type="molecule type" value="Genomic_DNA"/>
</dbReference>
<dbReference type="PANTHER" id="PTHR44196:SF1">
    <property type="entry name" value="DEHYDROGENASE_REDUCTASE SDR FAMILY MEMBER 7B"/>
    <property type="match status" value="1"/>
</dbReference>
<evidence type="ECO:0000313" key="4">
    <source>
        <dbReference type="EMBL" id="PWR21169.1"/>
    </source>
</evidence>
<dbReference type="GO" id="GO:0016020">
    <property type="term" value="C:membrane"/>
    <property type="evidence" value="ECO:0007669"/>
    <property type="project" value="TreeGrafter"/>
</dbReference>
<gene>
    <name evidence="4" type="ORF">DKG74_14275</name>
</gene>
<dbReference type="InterPro" id="IPR002347">
    <property type="entry name" value="SDR_fam"/>
</dbReference>
<dbReference type="Gene3D" id="3.40.50.720">
    <property type="entry name" value="NAD(P)-binding Rossmann-like Domain"/>
    <property type="match status" value="1"/>
</dbReference>
<evidence type="ECO:0000256" key="3">
    <source>
        <dbReference type="RuleBase" id="RU000363"/>
    </source>
</evidence>
<dbReference type="PRINTS" id="PR00080">
    <property type="entry name" value="SDRFAMILY"/>
</dbReference>
<dbReference type="RefSeq" id="WP_109906847.1">
    <property type="nucleotide sequence ID" value="NZ_QGLE01000008.1"/>
</dbReference>
<dbReference type="FunFam" id="3.40.50.720:FF:000084">
    <property type="entry name" value="Short-chain dehydrogenase reductase"/>
    <property type="match status" value="1"/>
</dbReference>
<dbReference type="SUPFAM" id="SSF51735">
    <property type="entry name" value="NAD(P)-binding Rossmann-fold domains"/>
    <property type="match status" value="1"/>
</dbReference>
<dbReference type="Proteomes" id="UP000245461">
    <property type="component" value="Unassembled WGS sequence"/>
</dbReference>